<gene>
    <name evidence="1" type="ORF">METZ01_LOCUS209154</name>
</gene>
<feature type="non-terminal residue" evidence="1">
    <location>
        <position position="92"/>
    </location>
</feature>
<dbReference type="EMBL" id="UINC01047254">
    <property type="protein sequence ID" value="SVB56300.1"/>
    <property type="molecule type" value="Genomic_DNA"/>
</dbReference>
<protein>
    <submittedName>
        <fullName evidence="1">Uncharacterized protein</fullName>
    </submittedName>
</protein>
<proteinExistence type="predicted"/>
<accession>A0A382F020</accession>
<reference evidence="1" key="1">
    <citation type="submission" date="2018-05" db="EMBL/GenBank/DDBJ databases">
        <authorList>
            <person name="Lanie J.A."/>
            <person name="Ng W.-L."/>
            <person name="Kazmierczak K.M."/>
            <person name="Andrzejewski T.M."/>
            <person name="Davidsen T.M."/>
            <person name="Wayne K.J."/>
            <person name="Tettelin H."/>
            <person name="Glass J.I."/>
            <person name="Rusch D."/>
            <person name="Podicherti R."/>
            <person name="Tsui H.-C.T."/>
            <person name="Winkler M.E."/>
        </authorList>
    </citation>
    <scope>NUCLEOTIDE SEQUENCE</scope>
</reference>
<organism evidence="1">
    <name type="scientific">marine metagenome</name>
    <dbReference type="NCBI Taxonomy" id="408172"/>
    <lineage>
        <taxon>unclassified sequences</taxon>
        <taxon>metagenomes</taxon>
        <taxon>ecological metagenomes</taxon>
    </lineage>
</organism>
<sequence>MHRIEVTTKPNGHGRTWLEVGNFEVDEFGRQNWAKKNVPHQDRNLKIDRRHSDRGETIDWILMIPDNYDLTLVRIIHDRLSPRKLKLLWSPN</sequence>
<name>A0A382F020_9ZZZZ</name>
<dbReference type="AlphaFoldDB" id="A0A382F020"/>
<evidence type="ECO:0000313" key="1">
    <source>
        <dbReference type="EMBL" id="SVB56300.1"/>
    </source>
</evidence>